<evidence type="ECO:0000256" key="1">
    <source>
        <dbReference type="SAM" id="SignalP"/>
    </source>
</evidence>
<dbReference type="EMBL" id="JAVAIL010000005">
    <property type="protein sequence ID" value="MDP4540679.1"/>
    <property type="molecule type" value="Genomic_DNA"/>
</dbReference>
<dbReference type="RefSeq" id="WP_305930683.1">
    <property type="nucleotide sequence ID" value="NZ_JAVAIL010000005.1"/>
</dbReference>
<dbReference type="Proteomes" id="UP001235664">
    <property type="component" value="Unassembled WGS sequence"/>
</dbReference>
<reference evidence="2 3" key="1">
    <citation type="submission" date="2023-08" db="EMBL/GenBank/DDBJ databases">
        <title>genomic of DY56.</title>
        <authorList>
            <person name="Wang Y."/>
        </authorList>
    </citation>
    <scope>NUCLEOTIDE SEQUENCE [LARGE SCALE GENOMIC DNA]</scope>
    <source>
        <strain evidence="2 3">DY56-A-20</strain>
    </source>
</reference>
<comment type="caution">
    <text evidence="2">The sequence shown here is derived from an EMBL/GenBank/DDBJ whole genome shotgun (WGS) entry which is preliminary data.</text>
</comment>
<name>A0ABT9HBH1_9SPHN</name>
<proteinExistence type="predicted"/>
<protein>
    <recommendedName>
        <fullName evidence="4">DUF3617 family protein</fullName>
    </recommendedName>
</protein>
<organism evidence="2 3">
    <name type="scientific">Qipengyuania benthica</name>
    <dbReference type="NCBI Taxonomy" id="3067651"/>
    <lineage>
        <taxon>Bacteria</taxon>
        <taxon>Pseudomonadati</taxon>
        <taxon>Pseudomonadota</taxon>
        <taxon>Alphaproteobacteria</taxon>
        <taxon>Sphingomonadales</taxon>
        <taxon>Erythrobacteraceae</taxon>
        <taxon>Qipengyuania</taxon>
    </lineage>
</organism>
<gene>
    <name evidence="2" type="ORF">Q9K01_13690</name>
</gene>
<evidence type="ECO:0000313" key="2">
    <source>
        <dbReference type="EMBL" id="MDP4540679.1"/>
    </source>
</evidence>
<sequence>MRKHLLTALAGLGIAGSLALAGAPSIAQNATLAMLGELDSGQWELRFRDDAPSQRICLRNGTELLQLRHRGGNCNRLVVENGAKQVTVQYTCPGNGYGRTSVRRESATLVQVDSQGIAGGRPFQFSAEARRVGSCR</sequence>
<keyword evidence="3" id="KW-1185">Reference proteome</keyword>
<dbReference type="Pfam" id="PF12276">
    <property type="entry name" value="DUF3617"/>
    <property type="match status" value="1"/>
</dbReference>
<dbReference type="InterPro" id="IPR022061">
    <property type="entry name" value="DUF3617"/>
</dbReference>
<accession>A0ABT9HBH1</accession>
<feature type="signal peptide" evidence="1">
    <location>
        <begin position="1"/>
        <end position="21"/>
    </location>
</feature>
<evidence type="ECO:0000313" key="3">
    <source>
        <dbReference type="Proteomes" id="UP001235664"/>
    </source>
</evidence>
<keyword evidence="1" id="KW-0732">Signal</keyword>
<evidence type="ECO:0008006" key="4">
    <source>
        <dbReference type="Google" id="ProtNLM"/>
    </source>
</evidence>
<feature type="chain" id="PRO_5046706167" description="DUF3617 family protein" evidence="1">
    <location>
        <begin position="22"/>
        <end position="136"/>
    </location>
</feature>